<feature type="compositionally biased region" description="Basic residues" evidence="1">
    <location>
        <begin position="9"/>
        <end position="38"/>
    </location>
</feature>
<dbReference type="EMBL" id="CP000828">
    <property type="protein sequence ID" value="ABW27887.1"/>
    <property type="molecule type" value="Genomic_DNA"/>
</dbReference>
<reference evidence="2 3" key="1">
    <citation type="journal article" date="2008" name="Proc. Natl. Acad. Sci. U.S.A.">
        <title>Niche adaptation and genome expansion in the chlorophyll d-producing cyanobacterium Acaryochloris marina.</title>
        <authorList>
            <person name="Swingley W.D."/>
            <person name="Chen M."/>
            <person name="Cheung P.C."/>
            <person name="Conrad A.L."/>
            <person name="Dejesa L.C."/>
            <person name="Hao J."/>
            <person name="Honchak B.M."/>
            <person name="Karbach L.E."/>
            <person name="Kurdoglu A."/>
            <person name="Lahiri S."/>
            <person name="Mastrian S.D."/>
            <person name="Miyashita H."/>
            <person name="Page L."/>
            <person name="Ramakrishna P."/>
            <person name="Satoh S."/>
            <person name="Sattley W.M."/>
            <person name="Shimada Y."/>
            <person name="Taylor H.L."/>
            <person name="Tomo T."/>
            <person name="Tsuchiya T."/>
            <person name="Wang Z.T."/>
            <person name="Raymond J."/>
            <person name="Mimuro M."/>
            <person name="Blankenship R.E."/>
            <person name="Touchman J.W."/>
        </authorList>
    </citation>
    <scope>NUCLEOTIDE SEQUENCE [LARGE SCALE GENOMIC DNA]</scope>
    <source>
        <strain evidence="3">MBIC 11017</strain>
    </source>
</reference>
<proteinExistence type="predicted"/>
<organism evidence="2 3">
    <name type="scientific">Acaryochloris marina (strain MBIC 11017)</name>
    <dbReference type="NCBI Taxonomy" id="329726"/>
    <lineage>
        <taxon>Bacteria</taxon>
        <taxon>Bacillati</taxon>
        <taxon>Cyanobacteriota</taxon>
        <taxon>Cyanophyceae</taxon>
        <taxon>Acaryochloridales</taxon>
        <taxon>Acaryochloridaceae</taxon>
        <taxon>Acaryochloris</taxon>
    </lineage>
</organism>
<dbReference type="OrthoDB" id="9891474at2"/>
<dbReference type="Proteomes" id="UP000000268">
    <property type="component" value="Chromosome"/>
</dbReference>
<dbReference type="KEGG" id="amr:AM1_2888"/>
<dbReference type="RefSeq" id="WP_012163324.1">
    <property type="nucleotide sequence ID" value="NC_009925.1"/>
</dbReference>
<feature type="compositionally biased region" description="Polar residues" evidence="1">
    <location>
        <begin position="41"/>
        <end position="50"/>
    </location>
</feature>
<name>B0CAF2_ACAM1</name>
<dbReference type="AlphaFoldDB" id="B0CAF2"/>
<protein>
    <submittedName>
        <fullName evidence="2">Uncharacterized protein</fullName>
    </submittedName>
</protein>
<accession>B0CAF2</accession>
<gene>
    <name evidence="2" type="ordered locus">AM1_2888</name>
</gene>
<evidence type="ECO:0000313" key="2">
    <source>
        <dbReference type="EMBL" id="ABW27887.1"/>
    </source>
</evidence>
<evidence type="ECO:0000313" key="3">
    <source>
        <dbReference type="Proteomes" id="UP000000268"/>
    </source>
</evidence>
<keyword evidence="3" id="KW-1185">Reference proteome</keyword>
<feature type="region of interest" description="Disordered" evidence="1">
    <location>
        <begin position="1"/>
        <end position="54"/>
    </location>
</feature>
<evidence type="ECO:0000256" key="1">
    <source>
        <dbReference type="SAM" id="MobiDB-lite"/>
    </source>
</evidence>
<dbReference type="HOGENOM" id="CLU_2679149_0_0_3"/>
<sequence>MKSWESPRRGRRRNDKSKRSAARLRQLKKQRKQLRKRLQQNNQPTKNPSGITPEGFLVEIRFNPDLANSQKQAV</sequence>